<feature type="domain" description="Membrane insertase YidC/Oxa/ALB C-terminal" evidence="11">
    <location>
        <begin position="30"/>
        <end position="210"/>
    </location>
</feature>
<dbReference type="GO" id="GO:0015031">
    <property type="term" value="P:protein transport"/>
    <property type="evidence" value="ECO:0007669"/>
    <property type="project" value="UniProtKB-KW"/>
</dbReference>
<dbReference type="PRINTS" id="PR00701">
    <property type="entry name" value="60KDINNERMP"/>
</dbReference>
<keyword evidence="3" id="KW-1003">Cell membrane</keyword>
<dbReference type="NCBIfam" id="TIGR03592">
    <property type="entry name" value="yidC_oxa1_cterm"/>
    <property type="match status" value="1"/>
</dbReference>
<evidence type="ECO:0000256" key="4">
    <source>
        <dbReference type="ARBA" id="ARBA00022692"/>
    </source>
</evidence>
<feature type="transmembrane region" description="Helical" evidence="10">
    <location>
        <begin position="27"/>
        <end position="51"/>
    </location>
</feature>
<accession>A0A0R3JSJ6</accession>
<dbReference type="Proteomes" id="UP000052015">
    <property type="component" value="Unassembled WGS sequence"/>
</dbReference>
<dbReference type="PANTHER" id="PTHR12428:SF65">
    <property type="entry name" value="CYTOCHROME C OXIDASE ASSEMBLY PROTEIN COX18, MITOCHONDRIAL"/>
    <property type="match status" value="1"/>
</dbReference>
<reference evidence="12 13" key="1">
    <citation type="submission" date="2015-09" db="EMBL/GenBank/DDBJ databases">
        <title>Draft genome sequence of a Caloramator mitchellensis, a moderate thermophile from the Great Artesian Basin of Australia.</title>
        <authorList>
            <person name="Patel B.K."/>
        </authorList>
    </citation>
    <scope>NUCLEOTIDE SEQUENCE [LARGE SCALE GENOMIC DNA]</scope>
    <source>
        <strain evidence="12 13">VF08</strain>
    </source>
</reference>
<comment type="caution">
    <text evidence="12">The sequence shown here is derived from an EMBL/GenBank/DDBJ whole genome shotgun (WGS) entry which is preliminary data.</text>
</comment>
<feature type="transmembrane region" description="Helical" evidence="10">
    <location>
        <begin position="99"/>
        <end position="119"/>
    </location>
</feature>
<keyword evidence="8" id="KW-0143">Chaperone</keyword>
<keyword evidence="4 9" id="KW-0812">Transmembrane</keyword>
<evidence type="ECO:0000256" key="7">
    <source>
        <dbReference type="ARBA" id="ARBA00023136"/>
    </source>
</evidence>
<evidence type="ECO:0000256" key="6">
    <source>
        <dbReference type="ARBA" id="ARBA00022989"/>
    </source>
</evidence>
<proteinExistence type="inferred from homology"/>
<dbReference type="RefSeq" id="WP_057979532.1">
    <property type="nucleotide sequence ID" value="NZ_LKHP01000019.1"/>
</dbReference>
<dbReference type="GO" id="GO:0032977">
    <property type="term" value="F:membrane insertase activity"/>
    <property type="evidence" value="ECO:0007669"/>
    <property type="project" value="InterPro"/>
</dbReference>
<dbReference type="InterPro" id="IPR047196">
    <property type="entry name" value="YidC_ALB_C"/>
</dbReference>
<evidence type="ECO:0000256" key="9">
    <source>
        <dbReference type="RuleBase" id="RU003945"/>
    </source>
</evidence>
<keyword evidence="5" id="KW-0653">Protein transport</keyword>
<organism evidence="12 13">
    <name type="scientific">Caloramator mitchellensis</name>
    <dbReference type="NCBI Taxonomy" id="908809"/>
    <lineage>
        <taxon>Bacteria</taxon>
        <taxon>Bacillati</taxon>
        <taxon>Bacillota</taxon>
        <taxon>Clostridia</taxon>
        <taxon>Eubacteriales</taxon>
        <taxon>Clostridiaceae</taxon>
        <taxon>Caloramator</taxon>
    </lineage>
</organism>
<dbReference type="PRINTS" id="PR01900">
    <property type="entry name" value="YIDCPROTEIN"/>
</dbReference>
<evidence type="ECO:0000256" key="10">
    <source>
        <dbReference type="SAM" id="Phobius"/>
    </source>
</evidence>
<evidence type="ECO:0000256" key="1">
    <source>
        <dbReference type="ARBA" id="ARBA00004651"/>
    </source>
</evidence>
<dbReference type="GO" id="GO:0051205">
    <property type="term" value="P:protein insertion into membrane"/>
    <property type="evidence" value="ECO:0007669"/>
    <property type="project" value="TreeGrafter"/>
</dbReference>
<dbReference type="STRING" id="908809.ABG79_02250"/>
<dbReference type="Pfam" id="PF02096">
    <property type="entry name" value="60KD_IMP"/>
    <property type="match status" value="1"/>
</dbReference>
<evidence type="ECO:0000256" key="8">
    <source>
        <dbReference type="ARBA" id="ARBA00023186"/>
    </source>
</evidence>
<keyword evidence="2" id="KW-0813">Transport</keyword>
<evidence type="ECO:0000256" key="2">
    <source>
        <dbReference type="ARBA" id="ARBA00022448"/>
    </source>
</evidence>
<dbReference type="InterPro" id="IPR001708">
    <property type="entry name" value="YidC/ALB3/OXA1/COX18"/>
</dbReference>
<evidence type="ECO:0000313" key="12">
    <source>
        <dbReference type="EMBL" id="KRQ85946.1"/>
    </source>
</evidence>
<gene>
    <name evidence="12" type="primary">yidC</name>
    <name evidence="12" type="ORF">ABG79_02250</name>
</gene>
<feature type="transmembrane region" description="Helical" evidence="10">
    <location>
        <begin position="178"/>
        <end position="197"/>
    </location>
</feature>
<sequence>MNFLVQPLTVFFNGIHSFVTNYVSNLSLAYFLDIFIFTAIIKTIILPLTIAQTKSSIAMQKLQPKLKELQEKYKNDPQKLQQEQMILYKESGANPLSGCLPLLIQWPIIIAMYYVILHLEGMKNVGFLWIQSLGSYDKTFILPVISGLTSYLMGVMIAPKGNDPSSQQQRKMNLYMSILFVVMFFKFQAGVVLYWIISNIIQILQQYFIINRIKHKEEAKLQQ</sequence>
<dbReference type="PATRIC" id="fig|908809.3.peg.2236"/>
<protein>
    <submittedName>
        <fullName evidence="12">Membrane protein insertase YidC</fullName>
    </submittedName>
</protein>
<name>A0A0R3JSJ6_CALMK</name>
<dbReference type="PANTHER" id="PTHR12428">
    <property type="entry name" value="OXA1"/>
    <property type="match status" value="1"/>
</dbReference>
<evidence type="ECO:0000313" key="13">
    <source>
        <dbReference type="Proteomes" id="UP000052015"/>
    </source>
</evidence>
<dbReference type="AlphaFoldDB" id="A0A0R3JSJ6"/>
<evidence type="ECO:0000256" key="3">
    <source>
        <dbReference type="ARBA" id="ARBA00022475"/>
    </source>
</evidence>
<evidence type="ECO:0000259" key="11">
    <source>
        <dbReference type="Pfam" id="PF02096"/>
    </source>
</evidence>
<keyword evidence="13" id="KW-1185">Reference proteome</keyword>
<comment type="similarity">
    <text evidence="9">Belongs to the OXA1/ALB3/YidC family.</text>
</comment>
<dbReference type="EMBL" id="LKHP01000019">
    <property type="protein sequence ID" value="KRQ85946.1"/>
    <property type="molecule type" value="Genomic_DNA"/>
</dbReference>
<dbReference type="GO" id="GO:0005886">
    <property type="term" value="C:plasma membrane"/>
    <property type="evidence" value="ECO:0007669"/>
    <property type="project" value="UniProtKB-SubCell"/>
</dbReference>
<dbReference type="InterPro" id="IPR028055">
    <property type="entry name" value="YidC/Oxa/ALB_C"/>
</dbReference>
<keyword evidence="7 10" id="KW-0472">Membrane</keyword>
<dbReference type="CDD" id="cd20070">
    <property type="entry name" value="5TM_YidC_Alb3"/>
    <property type="match status" value="1"/>
</dbReference>
<comment type="subcellular location">
    <subcellularLocation>
        <location evidence="1">Cell membrane</location>
        <topology evidence="1">Multi-pass membrane protein</topology>
    </subcellularLocation>
    <subcellularLocation>
        <location evidence="9">Membrane</location>
        <topology evidence="9">Multi-pass membrane protein</topology>
    </subcellularLocation>
</comment>
<keyword evidence="6 10" id="KW-1133">Transmembrane helix</keyword>
<dbReference type="OrthoDB" id="9780552at2"/>
<feature type="transmembrane region" description="Helical" evidence="10">
    <location>
        <begin position="139"/>
        <end position="158"/>
    </location>
</feature>
<evidence type="ECO:0000256" key="5">
    <source>
        <dbReference type="ARBA" id="ARBA00022927"/>
    </source>
</evidence>